<evidence type="ECO:0000256" key="4">
    <source>
        <dbReference type="ARBA" id="ARBA00022692"/>
    </source>
</evidence>
<comment type="catalytic activity">
    <reaction evidence="7">
        <text>L-cysteinyl-[prolipoprotein] + a 1,2-diacyl-sn-glycero-3-phospho-(1'-sn-glycerol) = an S-1,2-diacyl-sn-glyceryl-L-cysteinyl-[prolipoprotein] + sn-glycerol 1-phosphate + H(+)</text>
        <dbReference type="Rhea" id="RHEA:56712"/>
        <dbReference type="Rhea" id="RHEA-COMP:14679"/>
        <dbReference type="Rhea" id="RHEA-COMP:14680"/>
        <dbReference type="ChEBI" id="CHEBI:15378"/>
        <dbReference type="ChEBI" id="CHEBI:29950"/>
        <dbReference type="ChEBI" id="CHEBI:57685"/>
        <dbReference type="ChEBI" id="CHEBI:64716"/>
        <dbReference type="ChEBI" id="CHEBI:140658"/>
        <dbReference type="EC" id="2.5.1.145"/>
    </reaction>
</comment>
<feature type="binding site" evidence="7">
    <location>
        <position position="130"/>
    </location>
    <ligand>
        <name>a 1,2-diacyl-sn-glycero-3-phospho-(1'-sn-glycerol)</name>
        <dbReference type="ChEBI" id="CHEBI:64716"/>
    </ligand>
</feature>
<feature type="transmembrane region" description="Helical" evidence="7">
    <location>
        <begin position="87"/>
        <end position="104"/>
    </location>
</feature>
<dbReference type="InterPro" id="IPR001640">
    <property type="entry name" value="Lgt"/>
</dbReference>
<dbReference type="PANTHER" id="PTHR30589:SF0">
    <property type="entry name" value="PHOSPHATIDYLGLYCEROL--PROLIPOPROTEIN DIACYLGLYCERYL TRANSFERASE"/>
    <property type="match status" value="1"/>
</dbReference>
<dbReference type="GO" id="GO:0042158">
    <property type="term" value="P:lipoprotein biosynthetic process"/>
    <property type="evidence" value="ECO:0007669"/>
    <property type="project" value="UniProtKB-UniRule"/>
</dbReference>
<name>A0A923RLI2_9FIRM</name>
<keyword evidence="5 7" id="KW-1133">Transmembrane helix</keyword>
<dbReference type="Pfam" id="PF01790">
    <property type="entry name" value="LGT"/>
    <property type="match status" value="1"/>
</dbReference>
<dbReference type="NCBIfam" id="NF000778">
    <property type="entry name" value="PRK00052.3-4"/>
    <property type="match status" value="1"/>
</dbReference>
<comment type="caution">
    <text evidence="8">The sequence shown here is derived from an EMBL/GenBank/DDBJ whole genome shotgun (WGS) entry which is preliminary data.</text>
</comment>
<comment type="pathway">
    <text evidence="7">Protein modification; lipoprotein biosynthesis (diacylglyceryl transfer).</text>
</comment>
<reference evidence="8" key="1">
    <citation type="submission" date="2020-08" db="EMBL/GenBank/DDBJ databases">
        <title>Genome public.</title>
        <authorList>
            <person name="Liu C."/>
            <person name="Sun Q."/>
        </authorList>
    </citation>
    <scope>NUCLEOTIDE SEQUENCE</scope>
    <source>
        <strain evidence="8">NSJ-68</strain>
    </source>
</reference>
<evidence type="ECO:0000313" key="8">
    <source>
        <dbReference type="EMBL" id="MBC5658376.1"/>
    </source>
</evidence>
<feature type="transmembrane region" description="Helical" evidence="7">
    <location>
        <begin position="45"/>
        <end position="67"/>
    </location>
</feature>
<dbReference type="EMBL" id="JACOOR010000001">
    <property type="protein sequence ID" value="MBC5658376.1"/>
    <property type="molecule type" value="Genomic_DNA"/>
</dbReference>
<protein>
    <recommendedName>
        <fullName evidence="7">Phosphatidylglycerol--prolipoprotein diacylglyceryl transferase</fullName>
        <ecNumber evidence="7">2.5.1.145</ecNumber>
    </recommendedName>
</protein>
<comment type="function">
    <text evidence="7">Catalyzes the transfer of the diacylglyceryl group from phosphatidylglycerol to the sulfhydryl group of the N-terminal cysteine of a prolipoprotein, the first step in the formation of mature lipoproteins.</text>
</comment>
<evidence type="ECO:0000256" key="5">
    <source>
        <dbReference type="ARBA" id="ARBA00022989"/>
    </source>
</evidence>
<comment type="similarity">
    <text evidence="1 7">Belongs to the Lgt family.</text>
</comment>
<evidence type="ECO:0000256" key="7">
    <source>
        <dbReference type="HAMAP-Rule" id="MF_01147"/>
    </source>
</evidence>
<feature type="transmembrane region" description="Helical" evidence="7">
    <location>
        <begin position="111"/>
        <end position="128"/>
    </location>
</feature>
<comment type="subcellular location">
    <subcellularLocation>
        <location evidence="7">Cell membrane</location>
        <topology evidence="7">Multi-pass membrane protein</topology>
    </subcellularLocation>
</comment>
<evidence type="ECO:0000256" key="6">
    <source>
        <dbReference type="ARBA" id="ARBA00023136"/>
    </source>
</evidence>
<keyword evidence="4 7" id="KW-0812">Transmembrane</keyword>
<feature type="transmembrane region" description="Helical" evidence="7">
    <location>
        <begin position="198"/>
        <end position="216"/>
    </location>
</feature>
<evidence type="ECO:0000256" key="1">
    <source>
        <dbReference type="ARBA" id="ARBA00007150"/>
    </source>
</evidence>
<dbReference type="GO" id="GO:0008961">
    <property type="term" value="F:phosphatidylglycerol-prolipoprotein diacylglyceryl transferase activity"/>
    <property type="evidence" value="ECO:0007669"/>
    <property type="project" value="UniProtKB-UniRule"/>
</dbReference>
<proteinExistence type="inferred from homology"/>
<keyword evidence="3 7" id="KW-0808">Transferase</keyword>
<dbReference type="GO" id="GO:0005886">
    <property type="term" value="C:plasma membrane"/>
    <property type="evidence" value="ECO:0007669"/>
    <property type="project" value="UniProtKB-SubCell"/>
</dbReference>
<feature type="transmembrane region" description="Helical" evidence="7">
    <location>
        <begin position="165"/>
        <end position="186"/>
    </location>
</feature>
<gene>
    <name evidence="7" type="primary">lgt</name>
    <name evidence="8" type="ORF">H8S44_01065</name>
</gene>
<evidence type="ECO:0000256" key="3">
    <source>
        <dbReference type="ARBA" id="ARBA00022679"/>
    </source>
</evidence>
<evidence type="ECO:0000256" key="2">
    <source>
        <dbReference type="ARBA" id="ARBA00022475"/>
    </source>
</evidence>
<accession>A0A923RLI2</accession>
<dbReference type="HAMAP" id="MF_01147">
    <property type="entry name" value="Lgt"/>
    <property type="match status" value="1"/>
</dbReference>
<dbReference type="PANTHER" id="PTHR30589">
    <property type="entry name" value="PROLIPOPROTEIN DIACYLGLYCERYL TRANSFERASE"/>
    <property type="match status" value="1"/>
</dbReference>
<keyword evidence="2 7" id="KW-1003">Cell membrane</keyword>
<dbReference type="RefSeq" id="WP_186872894.1">
    <property type="nucleotide sequence ID" value="NZ_JACOOR010000001.1"/>
</dbReference>
<dbReference type="AlphaFoldDB" id="A0A923RLI2"/>
<evidence type="ECO:0000313" key="9">
    <source>
        <dbReference type="Proteomes" id="UP000649345"/>
    </source>
</evidence>
<dbReference type="Proteomes" id="UP000649345">
    <property type="component" value="Unassembled WGS sequence"/>
</dbReference>
<dbReference type="NCBIfam" id="TIGR00544">
    <property type="entry name" value="lgt"/>
    <property type="match status" value="1"/>
</dbReference>
<organism evidence="8 9">
    <name type="scientific">Anaerosacchariphilus hominis</name>
    <dbReference type="NCBI Taxonomy" id="2763017"/>
    <lineage>
        <taxon>Bacteria</taxon>
        <taxon>Bacillati</taxon>
        <taxon>Bacillota</taxon>
        <taxon>Clostridia</taxon>
        <taxon>Lachnospirales</taxon>
        <taxon>Lachnospiraceae</taxon>
        <taxon>Anaerosacchariphilus</taxon>
    </lineage>
</organism>
<dbReference type="EC" id="2.5.1.145" evidence="7"/>
<feature type="transmembrane region" description="Helical" evidence="7">
    <location>
        <begin position="228"/>
        <end position="248"/>
    </location>
</feature>
<keyword evidence="6 7" id="KW-0472">Membrane</keyword>
<sequence>MHNELLKIGPFTVYGYGLMIAIGIFSAYCLAEYRARKLGLEDEKIFGLTFSAVIGGILGGKILYYITVLPQIIADPSLLYRDLVEGFVIYGALIGGFLGIVVYCRIRKMKLLAYLDLALPSVALAQGFGRIGCLLAGCCYGRETRGAFAITFQNSAYAPNGVPLIPTQIISSGLDFLHFAILLWFVKKWKKGDGQVTGLYFMLYSAGRFILEYFRGDLERGSVGVLSTSQFIAIFMFLFGAVFFFGFGRKQAKADEVKDE</sequence>
<feature type="transmembrane region" description="Helical" evidence="7">
    <location>
        <begin position="13"/>
        <end position="33"/>
    </location>
</feature>
<keyword evidence="9" id="KW-1185">Reference proteome</keyword>